<dbReference type="AlphaFoldDB" id="A0A328BA42"/>
<comment type="caution">
    <text evidence="1">The sequence shown here is derived from an EMBL/GenBank/DDBJ whole genome shotgun (WGS) entry which is preliminary data.</text>
</comment>
<organism evidence="1 2">
    <name type="scientific">Phenylobacterium kunshanense</name>
    <dbReference type="NCBI Taxonomy" id="1445034"/>
    <lineage>
        <taxon>Bacteria</taxon>
        <taxon>Pseudomonadati</taxon>
        <taxon>Pseudomonadota</taxon>
        <taxon>Alphaproteobacteria</taxon>
        <taxon>Caulobacterales</taxon>
        <taxon>Caulobacteraceae</taxon>
        <taxon>Phenylobacterium</taxon>
    </lineage>
</organism>
<dbReference type="PANTHER" id="PTHR41532">
    <property type="entry name" value="FIXS PROTEIN"/>
    <property type="match status" value="1"/>
</dbReference>
<accession>A0A328BA42</accession>
<reference evidence="1 2" key="1">
    <citation type="submission" date="2018-05" db="EMBL/GenBank/DDBJ databases">
        <authorList>
            <person name="Lanie J.A."/>
            <person name="Ng W.-L."/>
            <person name="Kazmierczak K.M."/>
            <person name="Andrzejewski T.M."/>
            <person name="Davidsen T.M."/>
            <person name="Wayne K.J."/>
            <person name="Tettelin H."/>
            <person name="Glass J.I."/>
            <person name="Rusch D."/>
            <person name="Podicherti R."/>
            <person name="Tsui H.-C.T."/>
            <person name="Winkler M.E."/>
        </authorList>
    </citation>
    <scope>NUCLEOTIDE SEQUENCE [LARGE SCALE GENOMIC DNA]</scope>
    <source>
        <strain evidence="1 2">BUT-10</strain>
    </source>
</reference>
<dbReference type="NCBIfam" id="TIGR00847">
    <property type="entry name" value="ccoS"/>
    <property type="match status" value="1"/>
</dbReference>
<sequence>MNILMFLAPFSLGLGLMAVAAFWWSLRNGQYDDPAGDAARILVDDPEDRPAP</sequence>
<dbReference type="InterPro" id="IPR004714">
    <property type="entry name" value="Cyt_oxidase_maturation_cbb3"/>
</dbReference>
<proteinExistence type="predicted"/>
<protein>
    <submittedName>
        <fullName evidence="1">Cbb3-type cytochrome oxidase assembly protein CcoS</fullName>
    </submittedName>
</protein>
<evidence type="ECO:0000313" key="2">
    <source>
        <dbReference type="Proteomes" id="UP000249524"/>
    </source>
</evidence>
<dbReference type="EMBL" id="QFYS01000010">
    <property type="protein sequence ID" value="RAK62796.1"/>
    <property type="molecule type" value="Genomic_DNA"/>
</dbReference>
<name>A0A328BA42_9CAUL</name>
<keyword evidence="2" id="KW-1185">Reference proteome</keyword>
<dbReference type="Proteomes" id="UP000249524">
    <property type="component" value="Unassembled WGS sequence"/>
</dbReference>
<dbReference type="Pfam" id="PF03597">
    <property type="entry name" value="FixS"/>
    <property type="match status" value="1"/>
</dbReference>
<dbReference type="RefSeq" id="WP_111277728.1">
    <property type="nucleotide sequence ID" value="NZ_QFYS01000010.1"/>
</dbReference>
<dbReference type="OrthoDB" id="9802763at2"/>
<dbReference type="PANTHER" id="PTHR41532:SF1">
    <property type="entry name" value="FIXS PROTEIN"/>
    <property type="match status" value="1"/>
</dbReference>
<evidence type="ECO:0000313" key="1">
    <source>
        <dbReference type="EMBL" id="RAK62796.1"/>
    </source>
</evidence>
<gene>
    <name evidence="1" type="primary">ccoS</name>
    <name evidence="1" type="ORF">DJ019_18235</name>
</gene>